<protein>
    <submittedName>
        <fullName evidence="2">Uncharacterized protein</fullName>
    </submittedName>
</protein>
<organism evidence="2 3">
    <name type="scientific">Laticauda laticaudata</name>
    <name type="common">Blue-ringed sea krait</name>
    <name type="synonym">Blue-lipped sea krait</name>
    <dbReference type="NCBI Taxonomy" id="8630"/>
    <lineage>
        <taxon>Eukaryota</taxon>
        <taxon>Metazoa</taxon>
        <taxon>Chordata</taxon>
        <taxon>Craniata</taxon>
        <taxon>Vertebrata</taxon>
        <taxon>Euteleostomi</taxon>
        <taxon>Lepidosauria</taxon>
        <taxon>Squamata</taxon>
        <taxon>Bifurcata</taxon>
        <taxon>Unidentata</taxon>
        <taxon>Episquamata</taxon>
        <taxon>Toxicofera</taxon>
        <taxon>Serpentes</taxon>
        <taxon>Colubroidea</taxon>
        <taxon>Elapidae</taxon>
        <taxon>Laticaudinae</taxon>
        <taxon>Laticauda</taxon>
    </lineage>
</organism>
<name>A0A8C5SCV7_LATLA</name>
<feature type="compositionally biased region" description="Basic and acidic residues" evidence="1">
    <location>
        <begin position="481"/>
        <end position="491"/>
    </location>
</feature>
<keyword evidence="3" id="KW-1185">Reference proteome</keyword>
<dbReference type="GeneTree" id="ENSGT00940000157749"/>
<reference evidence="2" key="2">
    <citation type="submission" date="2025-09" db="UniProtKB">
        <authorList>
            <consortium name="Ensembl"/>
        </authorList>
    </citation>
    <scope>IDENTIFICATION</scope>
</reference>
<dbReference type="PANTHER" id="PTHR11324">
    <property type="entry name" value="IL16-RELATED"/>
    <property type="match status" value="1"/>
</dbReference>
<sequence>MYAAAEDSSSDTESLAENPGDTSSLLLSICDNPLAIHKLIESDEEQIEICSLNYDQHCIQKQLDTSPIKSSHHPPIYRSLNNCLQAESKTEIDSLEISKGKFRLEKSHLSKNSSAEHMLPSTAFQYSPDVSSQAVDSLPQDRPVWSSLENVCSRSEGGNGLQNQGNLMEICKHSAPDIHCCPTENINRWDGNMLGQDEPGKTQELQVENDLVVDCGSNVIGSPSAVMGKGTSGSSQLRRTDSYTMKSAIQKIVNSPKSPLLPKPKHLGKVSSAHNFLGKNEKANTVVLKPSNTKTLNSGQCKSSGITYSPSSSPQLHHETKGAPPKSMVETLSNNHQNKAGPKGKALNIKNKPRAHSDALGPAPAKAEGTDQKKITLPAQGSPRLLSKKGSSLHNLATHLEPPSRSLSMGSKIFQQQEEVQPSLLEPQASTLPVLNGESSVTKNKNKSTIKAKFGRTGMSGSPKMEKEAQVAKWEVVSSEKGGKVSTDHCPTRHGPSQSNAPSEAVPKACCPNDRTKNKGMSLNHDGLEMKPLKSDHAGLFKKESSGLIYPPAWQEQPSQEIQRTFIEVRLSSSSFVPDLPLEKKEDDNKTNQLRSKALDCWESAFHKEDALSALKPVTRTYSVPAQLSNHLRENSNDRDQPGHRIQDTLGNVSSANPSDAELGMLKVVHLSLSNQDAKATSAGILKPNSDNGSPVAQKLKKGRRNYYYYELNWPHDPISFSVKQRIKSFENLANFDRPMVKAIDLHSTTLNSKLPIGRRLSSGISAVSATSVNDAVHALRRSLSSYCGGEAPTSPRVIRSSTSSTLTNVQQNFPKSSKDNGHLEKSERHTFEEPISLPPSTTNVRRSRASDGHIRHMPLSRSKLRELRALSMPDLDKLCSEDFSMESQTSPLKTELHLPSVVRSFDAPVENVSKLNECSGLSSPGMTSRQLSKETSPWNSASSNVILHILYFSMDELLISPLDQQKLQSVLSLVTTKSDVSSLLQEIKAQAEVSLDIQLRPWVYMCGCVSVVDSGQLNGAEYLLAGCPSCHQCRVLFSRYILSVPKERNICLYQGLNSQPPDCEARAPPLGHHNTLWV</sequence>
<proteinExistence type="predicted"/>
<dbReference type="PANTHER" id="PTHR11324:SF16">
    <property type="entry name" value="PDZ DOMAIN-CONTAINING PROTEIN 2"/>
    <property type="match status" value="1"/>
</dbReference>
<evidence type="ECO:0000256" key="1">
    <source>
        <dbReference type="SAM" id="MobiDB-lite"/>
    </source>
</evidence>
<feature type="compositionally biased region" description="Basic and acidic residues" evidence="1">
    <location>
        <begin position="631"/>
        <end position="647"/>
    </location>
</feature>
<feature type="region of interest" description="Disordered" evidence="1">
    <location>
        <begin position="284"/>
        <end position="387"/>
    </location>
</feature>
<dbReference type="Proteomes" id="UP000694406">
    <property type="component" value="Unplaced"/>
</dbReference>
<feature type="compositionally biased region" description="Polar residues" evidence="1">
    <location>
        <begin position="800"/>
        <end position="816"/>
    </location>
</feature>
<reference evidence="2" key="1">
    <citation type="submission" date="2025-08" db="UniProtKB">
        <authorList>
            <consortium name="Ensembl"/>
        </authorList>
    </citation>
    <scope>IDENTIFICATION</scope>
</reference>
<dbReference type="Ensembl" id="ENSLLTT00000017116.1">
    <property type="protein sequence ID" value="ENSLLTP00000016494.1"/>
    <property type="gene ID" value="ENSLLTG00000012594.1"/>
</dbReference>
<feature type="compositionally biased region" description="Polar residues" evidence="1">
    <location>
        <begin position="290"/>
        <end position="302"/>
    </location>
</feature>
<feature type="region of interest" description="Disordered" evidence="1">
    <location>
        <begin position="791"/>
        <end position="858"/>
    </location>
</feature>
<feature type="compositionally biased region" description="Basic and acidic residues" evidence="1">
    <location>
        <begin position="817"/>
        <end position="833"/>
    </location>
</feature>
<evidence type="ECO:0000313" key="3">
    <source>
        <dbReference type="Proteomes" id="UP000694406"/>
    </source>
</evidence>
<feature type="region of interest" description="Disordered" evidence="1">
    <location>
        <begin position="478"/>
        <end position="507"/>
    </location>
</feature>
<evidence type="ECO:0000313" key="2">
    <source>
        <dbReference type="Ensembl" id="ENSLLTP00000016494.1"/>
    </source>
</evidence>
<feature type="region of interest" description="Disordered" evidence="1">
    <location>
        <begin position="627"/>
        <end position="654"/>
    </location>
</feature>
<accession>A0A8C5SCV7</accession>
<dbReference type="AlphaFoldDB" id="A0A8C5SCV7"/>
<feature type="compositionally biased region" description="Low complexity" evidence="1">
    <location>
        <begin position="303"/>
        <end position="313"/>
    </location>
</feature>